<keyword evidence="1" id="KW-0812">Transmembrane</keyword>
<gene>
    <name evidence="2" type="ORF">BWGO95_03288</name>
</gene>
<name>A0A1G4ESK0_BACMY</name>
<proteinExistence type="predicted"/>
<dbReference type="EMBL" id="FMAK01000037">
    <property type="protein sequence ID" value="SCB69136.1"/>
    <property type="molecule type" value="Genomic_DNA"/>
</dbReference>
<evidence type="ECO:0000256" key="1">
    <source>
        <dbReference type="SAM" id="Phobius"/>
    </source>
</evidence>
<keyword evidence="1" id="KW-0472">Membrane</keyword>
<accession>A0A1G4ESK0</accession>
<evidence type="ECO:0000313" key="2">
    <source>
        <dbReference type="EMBL" id="SCB69136.1"/>
    </source>
</evidence>
<keyword evidence="1" id="KW-1133">Transmembrane helix</keyword>
<protein>
    <submittedName>
        <fullName evidence="2">Uncharacterized protein</fullName>
    </submittedName>
</protein>
<dbReference type="Proteomes" id="UP000195696">
    <property type="component" value="Unassembled WGS sequence"/>
</dbReference>
<dbReference type="AlphaFoldDB" id="A0A1G4ESK0"/>
<organism evidence="2 3">
    <name type="scientific">Bacillus mycoides</name>
    <dbReference type="NCBI Taxonomy" id="1405"/>
    <lineage>
        <taxon>Bacteria</taxon>
        <taxon>Bacillati</taxon>
        <taxon>Bacillota</taxon>
        <taxon>Bacilli</taxon>
        <taxon>Bacillales</taxon>
        <taxon>Bacillaceae</taxon>
        <taxon>Bacillus</taxon>
        <taxon>Bacillus cereus group</taxon>
    </lineage>
</organism>
<sequence length="39" mass="4555">MQQIHIKLSLIQLFLLVLNLFIFSSAMPFLPWFIESAFG</sequence>
<feature type="transmembrane region" description="Helical" evidence="1">
    <location>
        <begin position="12"/>
        <end position="34"/>
    </location>
</feature>
<reference evidence="2 3" key="1">
    <citation type="submission" date="2016-08" db="EMBL/GenBank/DDBJ databases">
        <authorList>
            <person name="Seilhamer J.J."/>
        </authorList>
    </citation>
    <scope>NUCLEOTIDE SEQUENCE [LARGE SCALE GENOMIC DNA]</scope>
    <source>
        <strain evidence="2 3">SDA_GO95</strain>
    </source>
</reference>
<evidence type="ECO:0000313" key="3">
    <source>
        <dbReference type="Proteomes" id="UP000195696"/>
    </source>
</evidence>